<proteinExistence type="predicted"/>
<evidence type="ECO:0000256" key="1">
    <source>
        <dbReference type="SAM" id="MobiDB-lite"/>
    </source>
</evidence>
<dbReference type="Proteomes" id="UP001152320">
    <property type="component" value="Chromosome 20"/>
</dbReference>
<feature type="region of interest" description="Disordered" evidence="1">
    <location>
        <begin position="61"/>
        <end position="87"/>
    </location>
</feature>
<evidence type="ECO:0000313" key="2">
    <source>
        <dbReference type="EMBL" id="KAJ8023199.1"/>
    </source>
</evidence>
<organism evidence="2 3">
    <name type="scientific">Holothuria leucospilota</name>
    <name type="common">Black long sea cucumber</name>
    <name type="synonym">Mertensiothuria leucospilota</name>
    <dbReference type="NCBI Taxonomy" id="206669"/>
    <lineage>
        <taxon>Eukaryota</taxon>
        <taxon>Metazoa</taxon>
        <taxon>Echinodermata</taxon>
        <taxon>Eleutherozoa</taxon>
        <taxon>Echinozoa</taxon>
        <taxon>Holothuroidea</taxon>
        <taxon>Aspidochirotacea</taxon>
        <taxon>Aspidochirotida</taxon>
        <taxon>Holothuriidae</taxon>
        <taxon>Holothuria</taxon>
    </lineage>
</organism>
<reference evidence="2" key="1">
    <citation type="submission" date="2021-10" db="EMBL/GenBank/DDBJ databases">
        <title>Tropical sea cucumber genome reveals ecological adaptation and Cuvierian tubules defense mechanism.</title>
        <authorList>
            <person name="Chen T."/>
        </authorList>
    </citation>
    <scope>NUCLEOTIDE SEQUENCE</scope>
    <source>
        <strain evidence="2">Nanhai2018</strain>
        <tissue evidence="2">Muscle</tissue>
    </source>
</reference>
<keyword evidence="3" id="KW-1185">Reference proteome</keyword>
<gene>
    <name evidence="2" type="ORF">HOLleu_38310</name>
</gene>
<comment type="caution">
    <text evidence="2">The sequence shown here is derived from an EMBL/GenBank/DDBJ whole genome shotgun (WGS) entry which is preliminary data.</text>
</comment>
<name>A0A9Q0YJ61_HOLLE</name>
<sequence>MLDCLFIRCGHRYRYRHSLDFYSTAIQEDAFLRLQTREASRDFPGIPYLLYSGGVPVNEGTIPDSVTGGTRSLKGLRKNPGLQREGE</sequence>
<dbReference type="AlphaFoldDB" id="A0A9Q0YJ61"/>
<evidence type="ECO:0000313" key="3">
    <source>
        <dbReference type="Proteomes" id="UP001152320"/>
    </source>
</evidence>
<dbReference type="EMBL" id="JAIZAY010000020">
    <property type="protein sequence ID" value="KAJ8023199.1"/>
    <property type="molecule type" value="Genomic_DNA"/>
</dbReference>
<accession>A0A9Q0YJ61</accession>
<protein>
    <submittedName>
        <fullName evidence="2">Uncharacterized protein</fullName>
    </submittedName>
</protein>